<dbReference type="RefSeq" id="XP_066700264.1">
    <property type="nucleotide sequence ID" value="XM_066844152.1"/>
</dbReference>
<evidence type="ECO:0000313" key="1">
    <source>
        <dbReference type="EMBL" id="KAK7952202.1"/>
    </source>
</evidence>
<name>A0ABR1QE99_9PEZI</name>
<evidence type="ECO:0000313" key="2">
    <source>
        <dbReference type="Proteomes" id="UP001391051"/>
    </source>
</evidence>
<protein>
    <submittedName>
        <fullName evidence="1">Uncharacterized protein</fullName>
    </submittedName>
</protein>
<reference evidence="1 2" key="1">
    <citation type="submission" date="2023-01" db="EMBL/GenBank/DDBJ databases">
        <title>Analysis of 21 Apiospora genomes using comparative genomics revels a genus with tremendous synthesis potential of carbohydrate active enzymes and secondary metabolites.</title>
        <authorList>
            <person name="Sorensen T."/>
        </authorList>
    </citation>
    <scope>NUCLEOTIDE SEQUENCE [LARGE SCALE GENOMIC DNA]</scope>
    <source>
        <strain evidence="1 2">CBS 24483</strain>
    </source>
</reference>
<organism evidence="1 2">
    <name type="scientific">Apiospora aurea</name>
    <dbReference type="NCBI Taxonomy" id="335848"/>
    <lineage>
        <taxon>Eukaryota</taxon>
        <taxon>Fungi</taxon>
        <taxon>Dikarya</taxon>
        <taxon>Ascomycota</taxon>
        <taxon>Pezizomycotina</taxon>
        <taxon>Sordariomycetes</taxon>
        <taxon>Xylariomycetidae</taxon>
        <taxon>Amphisphaeriales</taxon>
        <taxon>Apiosporaceae</taxon>
        <taxon>Apiospora</taxon>
    </lineage>
</organism>
<gene>
    <name evidence="1" type="ORF">PG986_007930</name>
</gene>
<proteinExistence type="predicted"/>
<dbReference type="GeneID" id="92077214"/>
<keyword evidence="2" id="KW-1185">Reference proteome</keyword>
<dbReference type="EMBL" id="JAQQWE010000005">
    <property type="protein sequence ID" value="KAK7952202.1"/>
    <property type="molecule type" value="Genomic_DNA"/>
</dbReference>
<accession>A0ABR1QE99</accession>
<dbReference type="Proteomes" id="UP001391051">
    <property type="component" value="Unassembled WGS sequence"/>
</dbReference>
<sequence>MSRGVVSDSTRVADDAQGRLRACATLLRGARRVVQTPSRILDDAGASVQHAVAAEALSGDARLVVAGRVHGRQTGRVGHETGAVVGLAVAAGAVVEDVVERVGHDDGAVLVVVLVGAELTGRELGAQARGGVFVAHGGRAAAVDGGLGTGSAARDGADRE</sequence>
<comment type="caution">
    <text evidence="1">The sequence shown here is derived from an EMBL/GenBank/DDBJ whole genome shotgun (WGS) entry which is preliminary data.</text>
</comment>